<evidence type="ECO:0000259" key="9">
    <source>
        <dbReference type="PROSITE" id="PS50178"/>
    </source>
</evidence>
<feature type="compositionally biased region" description="Basic and acidic residues" evidence="8">
    <location>
        <begin position="3607"/>
        <end position="3628"/>
    </location>
</feature>
<evidence type="ECO:0000313" key="12">
    <source>
        <dbReference type="EMBL" id="CAH3144079.1"/>
    </source>
</evidence>
<dbReference type="SMART" id="SM01026">
    <property type="entry name" value="Beach"/>
    <property type="match status" value="1"/>
</dbReference>
<evidence type="ECO:0000256" key="4">
    <source>
        <dbReference type="ARBA" id="ARBA00022771"/>
    </source>
</evidence>
<dbReference type="CDD" id="cd06071">
    <property type="entry name" value="Beach"/>
    <property type="match status" value="1"/>
</dbReference>
<feature type="compositionally biased region" description="Polar residues" evidence="8">
    <location>
        <begin position="1066"/>
        <end position="1077"/>
    </location>
</feature>
<dbReference type="InterPro" id="IPR056252">
    <property type="entry name" value="Alfy-like_Arm-like"/>
</dbReference>
<dbReference type="InterPro" id="IPR011993">
    <property type="entry name" value="PH-like_dom_sf"/>
</dbReference>
<name>A0ABN8PHL8_9CNID</name>
<dbReference type="InterPro" id="IPR015943">
    <property type="entry name" value="WD40/YVTN_repeat-like_dom_sf"/>
</dbReference>
<evidence type="ECO:0000259" key="10">
    <source>
        <dbReference type="PROSITE" id="PS50197"/>
    </source>
</evidence>
<dbReference type="PROSITE" id="PS50178">
    <property type="entry name" value="ZF_FYVE"/>
    <property type="match status" value="1"/>
</dbReference>
<feature type="domain" description="BEACH-type PH" evidence="11">
    <location>
        <begin position="2816"/>
        <end position="2943"/>
    </location>
</feature>
<evidence type="ECO:0000256" key="6">
    <source>
        <dbReference type="PROSITE-ProRule" id="PRU00091"/>
    </source>
</evidence>
<dbReference type="InterPro" id="IPR011011">
    <property type="entry name" value="Znf_FYVE_PHD"/>
</dbReference>
<feature type="compositionally biased region" description="Polar residues" evidence="8">
    <location>
        <begin position="1112"/>
        <end position="1132"/>
    </location>
</feature>
<feature type="compositionally biased region" description="Basic and acidic residues" evidence="8">
    <location>
        <begin position="3552"/>
        <end position="3566"/>
    </location>
</feature>
<feature type="domain" description="BEACH" evidence="10">
    <location>
        <begin position="2971"/>
        <end position="3265"/>
    </location>
</feature>
<gene>
    <name evidence="12" type="ORF">PLOB_00043755</name>
</gene>
<evidence type="ECO:0000256" key="7">
    <source>
        <dbReference type="PROSITE-ProRule" id="PRU00221"/>
    </source>
</evidence>
<evidence type="ECO:0000313" key="13">
    <source>
        <dbReference type="Proteomes" id="UP001159405"/>
    </source>
</evidence>
<dbReference type="CDD" id="cd15719">
    <property type="entry name" value="FYVE_WDFY3"/>
    <property type="match status" value="1"/>
</dbReference>
<dbReference type="PANTHER" id="PTHR46108:SF4">
    <property type="entry name" value="BLUE CHEESE"/>
    <property type="match status" value="1"/>
</dbReference>
<dbReference type="Pfam" id="PF23295">
    <property type="entry name" value="Arm_4"/>
    <property type="match status" value="1"/>
</dbReference>
<dbReference type="InterPro" id="IPR031570">
    <property type="entry name" value="NBEA/BDCP_DUF4704"/>
</dbReference>
<keyword evidence="5" id="KW-0862">Zinc</keyword>
<keyword evidence="4 6" id="KW-0863">Zinc-finger</keyword>
<feature type="compositionally biased region" description="Polar residues" evidence="8">
    <location>
        <begin position="3572"/>
        <end position="3584"/>
    </location>
</feature>
<evidence type="ECO:0000256" key="5">
    <source>
        <dbReference type="ARBA" id="ARBA00022833"/>
    </source>
</evidence>
<dbReference type="Pfam" id="PF01363">
    <property type="entry name" value="FYVE"/>
    <property type="match status" value="1"/>
</dbReference>
<dbReference type="SUPFAM" id="SSF81837">
    <property type="entry name" value="BEACH domain"/>
    <property type="match status" value="1"/>
</dbReference>
<dbReference type="PROSITE" id="PS50197">
    <property type="entry name" value="BEACH"/>
    <property type="match status" value="1"/>
</dbReference>
<dbReference type="SUPFAM" id="SSF57903">
    <property type="entry name" value="FYVE/PHD zinc finger"/>
    <property type="match status" value="1"/>
</dbReference>
<dbReference type="InterPro" id="IPR017455">
    <property type="entry name" value="Znf_FYVE-rel"/>
</dbReference>
<dbReference type="InterPro" id="IPR013083">
    <property type="entry name" value="Znf_RING/FYVE/PHD"/>
</dbReference>
<dbReference type="InterPro" id="IPR051944">
    <property type="entry name" value="BEACH_domain_protein"/>
</dbReference>
<proteinExistence type="predicted"/>
<feature type="compositionally biased region" description="Polar residues" evidence="8">
    <location>
        <begin position="2785"/>
        <end position="2797"/>
    </location>
</feature>
<dbReference type="SUPFAM" id="SSF50729">
    <property type="entry name" value="PH domain-like"/>
    <property type="match status" value="1"/>
</dbReference>
<dbReference type="InterPro" id="IPR023362">
    <property type="entry name" value="PH-BEACH_dom"/>
</dbReference>
<evidence type="ECO:0000256" key="2">
    <source>
        <dbReference type="ARBA" id="ARBA00022723"/>
    </source>
</evidence>
<accession>A0ABN8PHL8</accession>
<dbReference type="SMART" id="SM00064">
    <property type="entry name" value="FYVE"/>
    <property type="match status" value="1"/>
</dbReference>
<evidence type="ECO:0000256" key="1">
    <source>
        <dbReference type="ARBA" id="ARBA00022574"/>
    </source>
</evidence>
<feature type="compositionally biased region" description="Acidic residues" evidence="8">
    <location>
        <begin position="1319"/>
        <end position="1339"/>
    </location>
</feature>
<dbReference type="Pfam" id="PF14844">
    <property type="entry name" value="PH_BEACH"/>
    <property type="match status" value="1"/>
</dbReference>
<dbReference type="InterPro" id="IPR036322">
    <property type="entry name" value="WD40_repeat_dom_sf"/>
</dbReference>
<dbReference type="InterPro" id="IPR036372">
    <property type="entry name" value="BEACH_dom_sf"/>
</dbReference>
<dbReference type="PANTHER" id="PTHR46108">
    <property type="entry name" value="BLUE CHEESE"/>
    <property type="match status" value="1"/>
</dbReference>
<dbReference type="SUPFAM" id="SSF48371">
    <property type="entry name" value="ARM repeat"/>
    <property type="match status" value="2"/>
</dbReference>
<dbReference type="Gene3D" id="3.30.40.10">
    <property type="entry name" value="Zinc/RING finger domain, C3HC4 (zinc finger)"/>
    <property type="match status" value="1"/>
</dbReference>
<evidence type="ECO:0000256" key="8">
    <source>
        <dbReference type="SAM" id="MobiDB-lite"/>
    </source>
</evidence>
<evidence type="ECO:0000256" key="3">
    <source>
        <dbReference type="ARBA" id="ARBA00022737"/>
    </source>
</evidence>
<feature type="repeat" description="WD" evidence="7">
    <location>
        <begin position="3411"/>
        <end position="3452"/>
    </location>
</feature>
<dbReference type="Pfam" id="PF00400">
    <property type="entry name" value="WD40"/>
    <property type="match status" value="1"/>
</dbReference>
<feature type="region of interest" description="Disordered" evidence="8">
    <location>
        <begin position="2775"/>
        <end position="2804"/>
    </location>
</feature>
<feature type="domain" description="FYVE-type" evidence="9">
    <location>
        <begin position="3739"/>
        <end position="3800"/>
    </location>
</feature>
<keyword evidence="13" id="KW-1185">Reference proteome</keyword>
<comment type="caution">
    <text evidence="12">The sequence shown here is derived from an EMBL/GenBank/DDBJ whole genome shotgun (WGS) entry which is preliminary data.</text>
</comment>
<organism evidence="12 13">
    <name type="scientific">Porites lobata</name>
    <dbReference type="NCBI Taxonomy" id="104759"/>
    <lineage>
        <taxon>Eukaryota</taxon>
        <taxon>Metazoa</taxon>
        <taxon>Cnidaria</taxon>
        <taxon>Anthozoa</taxon>
        <taxon>Hexacorallia</taxon>
        <taxon>Scleractinia</taxon>
        <taxon>Fungiina</taxon>
        <taxon>Poritidae</taxon>
        <taxon>Porites</taxon>
    </lineage>
</organism>
<dbReference type="Pfam" id="PF15787">
    <property type="entry name" value="DUF4704"/>
    <property type="match status" value="1"/>
</dbReference>
<dbReference type="SUPFAM" id="SSF50978">
    <property type="entry name" value="WD40 repeat-like"/>
    <property type="match status" value="1"/>
</dbReference>
<feature type="region of interest" description="Disordered" evidence="8">
    <location>
        <begin position="1316"/>
        <end position="1339"/>
    </location>
</feature>
<dbReference type="PROSITE" id="PS50294">
    <property type="entry name" value="WD_REPEATS_REGION"/>
    <property type="match status" value="1"/>
</dbReference>
<feature type="region of interest" description="Disordered" evidence="8">
    <location>
        <begin position="2867"/>
        <end position="2888"/>
    </location>
</feature>
<dbReference type="EMBL" id="CALNXK010000072">
    <property type="protein sequence ID" value="CAH3144079.1"/>
    <property type="molecule type" value="Genomic_DNA"/>
</dbReference>
<feature type="region of interest" description="Disordered" evidence="8">
    <location>
        <begin position="3543"/>
        <end position="3640"/>
    </location>
</feature>
<reference evidence="12 13" key="1">
    <citation type="submission" date="2022-05" db="EMBL/GenBank/DDBJ databases">
        <authorList>
            <consortium name="Genoscope - CEA"/>
            <person name="William W."/>
        </authorList>
    </citation>
    <scope>NUCLEOTIDE SEQUENCE [LARGE SCALE GENOMIC DNA]</scope>
</reference>
<feature type="region of interest" description="Disordered" evidence="8">
    <location>
        <begin position="1046"/>
        <end position="1132"/>
    </location>
</feature>
<feature type="compositionally biased region" description="Low complexity" evidence="8">
    <location>
        <begin position="1261"/>
        <end position="1277"/>
    </location>
</feature>
<evidence type="ECO:0008006" key="14">
    <source>
        <dbReference type="Google" id="ProtNLM"/>
    </source>
</evidence>
<protein>
    <recommendedName>
        <fullName evidence="14">WD repeat and FYVE domain-containing protein 3</fullName>
    </recommendedName>
</protein>
<dbReference type="Gene3D" id="2.30.29.30">
    <property type="entry name" value="Pleckstrin-homology domain (PH domain)/Phosphotyrosine-binding domain (PTB)"/>
    <property type="match status" value="1"/>
</dbReference>
<dbReference type="PROSITE" id="PS50082">
    <property type="entry name" value="WD_REPEATS_2"/>
    <property type="match status" value="1"/>
</dbReference>
<sequence>MEFVKKVLTRSGRPVSNVNQSSNQDEALSLMHLRKLFMEFLHSPVPLTVREQESKLYMMLPLFCKVFGQAKPSSMTEKFGDVCQFAAHVSRLMVSEIRRRAANQSNETASKLIFAFLMRDSAEDTVSGWNLLNTLNILASADTPVVECMVAASLPSNMVKCLYLFFDLPLLEKTSDKSTEDLQDDALTVQKLYSQVLVKLCNYKATSRELVHTDDLALLFTAISCPIAKHNLQWRTCVSEILMTLTRHGLDREVVNYIHSKSCLAQCLMNMRRIQQVNPLELVEMIVTLVCCLKDSSDISHYLLADFRSCHGYLFLSDLLLTLGEMAGSEAREACRNVVLLVSSLVMIGHVTLRPLISIGAPFQDPTFQIPEPLGGGVSVRNIEAFHVLQTVFLKTSDKLLCLNILDCINNIYCSDNANFFILEPQHTLSLFIEKAPDKDTEVQEKTFKILELVICNLNWVPCPELISVSLLFKNKSLSDCHQGALCFLIRIVSYDPKFKEVFRDVGVLEVLTYCLKQYATDLKEKRDEALKDSNSEPDESAAFEDSVDAALTDYPFLLMGCLRLLLENNPTNAAMFRECGGARCIHDIVPYSTSRTEALKIIRELILAGGNDDLGTLLGLMHSTPPSEVKLKSDVLDALLKVFDLDPKTRAVFREVGGFVYVMSVLINMEGSLADPVSVAWKDANRTHILKLLRIVFHVLTAAIQDDPANKNFMDEIRFRGLSDTIRLLGCFSLNTVNVPPCNTGDENKKWRIFEKQFSQSGTQHQPLSTQESTDSIRSSVTFEGTLEIDPTSVLFAANEMLKNLFDMATDSFGLRSGSSVVCSVELESTCGRSGMGVPYIYHPGAITAAMDLLPAISERNDSVLTEGSVELQLYWICNLQNLLKCEHNQQVMCEAGLPQQIIDRCEAALVTELHPLHAPLQRMFERLASQSLTPTVLRDFLRLGFPLYSQSLEASDDINDFPSKLDEEDTIIHENKNSEEQNQELPNNESIDKECADESFKKTSDVIVTPRKLSDLVSRKHSDADARPNTLTFRDVMLSMIVPSSESGSDVESNSDEDDYMIVTNDTPGKTSPEQSPAVASETDDDTPPQRPPRRHKTTARKQPFEHNMDSNSICDLNSNPGYQVSLGPSEQRQDLVTAEVDGVDIDTIGNTDQVVSSIDQGEDLVILDVKGETEANNSDGFAELTPERKHSETSVDIVSEDDGNLLRTKTVGMATDTPTTETRKVAGILSTETVSTVESPNIEPEVTSIGIPERDPVSSTTGGLITSSDTTTTDTPHKVADVSCDDMSMRLSMQLAELPLDSDCSSFNQQGVVPLNEEEDNSEAIEKDEDEDDDEEEEISCQVLGGGPVSLTRVKCVVSMTTPRDARAHGVTDCPSFVEFDMSVDGFGCLFLPAIAPQVSAGIATVSSVMAPAAVMGGVPGVGVGERMFPPQAGLTFVSWVCIDQYSSTTEDQHPVRLLTIMRQFRGGSEKVPNVPCLAISISARDRMLVVCTDETGCADDVDSRPMQAHRDREHTEARFLSDQLLEEGRWHHVMVVLNKALIRNSTCALFVDGKHVATCRLKYIQAAAASPDAAVISVAPYISAYVGTPPNPGYRRCSRLLWRLGPTHLIEEPLSGSTAEEMYRLGPNYVGSFQAPCPEGQLTVYGAEGIEPLVSEDKVMFGIHGHAKSVLTLAKIRKHFRRSDTRAVARELGLSTHDNTTPVRLIHNTSAHLQGSSRTIGAVIIGCSGVRTFCPNPVAKLIECIGGVTALLGLVAMSTNVEGLYASVKALSCVLRSNPSARRDMERTRGYQILALLLRKKKHLLNTHILHLTFALVGTVDSDRESSVIPNKVAFKDLLCDLEVWREAPADLQRSLFSHFLELLGPGSESETNADLMQKLNLVPKLLFVLQDDSVTDPTAHTIASVLSVLLSNTSERKNLLRFGQFLVSTLPAHPSNENELKLDTVTANETSTEGGEGEESLSPRRICLRNVMLELILCLIYAEGGELDHSFADALQETLGFDWLLLFLQAHLHNTTVVRATRILVTMLSSLPALNRFKEGLCTGSWLDGTDIMLNKTTYVVAGFNVGSVADNREKYQINRDVCSVPGFLTLDKLLPKHIDIPEIYHLVIALLLGHPVSDVYSGAEFDWDSLYSVFWSPSVSGVKMPTSSPPEPSSYNIYCQEAAHVLLTMAHIMVNEAWEDTEEDSWLREYPVTLIQFLMFLYRNIPTFNAVCSSQEFLEKLVTVLFPRKRNLAKFQEVQIKNWLESDSDNERQRAAQSQSAASYLSKTMLITHPARKCVFEFLRVIMTDSLMSPSTAAKGQGVIDAILESFPARCSQSQQAEFQTEVLCIQIDYLLGGNLLTNPSAGSGNHAKIVANAFCFASKVVDKLWVGNFTHGYKTVFNFLTSMIDGVKGQNVSLDSAYHSLNRTILYQMSRPLARLTDQTSLLEFLHMLTTNHKLVFAPVNNEPEFIAGLCHWLLVMGTNSENQIRDSITSEVVVGTTDIGEEVSEEIEAEVDREEDSSCTRLLAAAAERVWDIFLQNKREAIDDAFKISLPKPSFTSYSPMDYVEHMPVAVGRGTNLNLDLKSVRPLIADPATRMWMGYISNEERHRVEVLGTPKPSANRKQPTLRMLSTKKTKKETKDHKTVLKDAHLWRMRHVKVVRDLVRLHHKNHLQNYQLISKSVAEEWSLMEADLTRERGLWGPPSSSQLDKWALDMVEGPHRMRKKMYRNDMFYLHYPYDPKVAKLVRQKPTKHKAPISRDSKVHFKLRGSVVQGLGPIEALTQQQAEGGEKKALPSQTISTEPSNFTEENEGSEVDNNQTIVKLLEAGETIRSMFRCARIQGLDTAEGLFLFGQEHFYVVDGVTLLSTKEIKDIDSLPQGTHDPIIPNPSHEKARSSTMERMCSKWAYEDIREVHKRRYLLQETALEVFSSDGRNHFLVFPKPVRSKVYEKLVNKAPTLRENAEESVVGMKWDTDVEAGLGLINTLMGERSVTQRWERGEITNFQYLMHLNTLAGRSYNDLMQYPVFPWVLSDYESEELDLANPKTFRVFSKPMGAQSEERLLQFQKRYREWEDPTGETPPCHYGTHYSSAMIVASYLIRLEPFAQHFLRLQGGHFDLPDRLFHSVKDAWLSAAHTNMADVKELIPEFFYLPEFLTNHNKFELGTKQNGVALGDVILPQWAKNDPREFIRLHRKALECDYVSAHLHEWIDLIFGCKQQGSLAVEANNVFLHYFYEGNFSHIHGIDDPVKRNATISIINNFGQTPKQLFKRAHPPKKVFRSVEPDSQTGILVNVDRLFFHNLPNLVPSAQPVKELKGPVGQMIQTDNRGLLAVERNKVLVPPYNNRYIAWGFGDLSMRTGVYETERILAVYENFHIGQVLCASCPDSRTLITGGTSTLVCVWDMVKSSGREKKPQIILHEVLYGHHASVTCLAVSTAYNLIVSGSEDLTCIVWDLSKLTYVRQLSQHMAPITAIAINDLTGDIASCAGTYLYVWSVNGQLIVKENTSLQNNNHIQCCAMSELSEWDEENVILTGSMDGVVRMWGIEFFDEAAKSRRSSKMSPKRRDSISPKKQEEKAGIINKDQASTSRPNASSSDGDKASFTPSLPSARPAVSSEQAEPRPEVTNHESSEEKGTEHVTVEAVGSDRKRHVTPNLRDESIDDGYVIIERKGGIEEEQLARPAWKRRLVLRHKLTMHTAFDREDNAAPAAITALLVSKDHRKLLVGDFRGRIYSWSVTDAAGRMADHWVKDEFADQCSGCGIKFTTLIERRHHCRDCGKVFCARCSCYEAEIARLGIHAPVRVCQSCYNKIKKSSKKAKS</sequence>
<dbReference type="Gene3D" id="1.10.1540.10">
    <property type="entry name" value="BEACH domain"/>
    <property type="match status" value="1"/>
</dbReference>
<dbReference type="SMART" id="SM00320">
    <property type="entry name" value="WD40"/>
    <property type="match status" value="5"/>
</dbReference>
<keyword evidence="2" id="KW-0479">Metal-binding</keyword>
<dbReference type="InterPro" id="IPR000306">
    <property type="entry name" value="Znf_FYVE"/>
</dbReference>
<evidence type="ECO:0000259" key="11">
    <source>
        <dbReference type="PROSITE" id="PS51783"/>
    </source>
</evidence>
<dbReference type="InterPro" id="IPR016024">
    <property type="entry name" value="ARM-type_fold"/>
</dbReference>
<dbReference type="Gene3D" id="2.130.10.10">
    <property type="entry name" value="YVTN repeat-like/Quinoprotein amine dehydrogenase"/>
    <property type="match status" value="1"/>
</dbReference>
<dbReference type="InterPro" id="IPR011989">
    <property type="entry name" value="ARM-like"/>
</dbReference>
<keyword evidence="3" id="KW-0677">Repeat</keyword>
<dbReference type="InterPro" id="IPR001680">
    <property type="entry name" value="WD40_rpt"/>
</dbReference>
<dbReference type="Proteomes" id="UP001159405">
    <property type="component" value="Unassembled WGS sequence"/>
</dbReference>
<dbReference type="InterPro" id="IPR000409">
    <property type="entry name" value="BEACH_dom"/>
</dbReference>
<dbReference type="PROSITE" id="PS51783">
    <property type="entry name" value="PH_BEACH"/>
    <property type="match status" value="1"/>
</dbReference>
<dbReference type="PROSITE" id="PS00678">
    <property type="entry name" value="WD_REPEATS_1"/>
    <property type="match status" value="1"/>
</dbReference>
<keyword evidence="1 7" id="KW-0853">WD repeat</keyword>
<dbReference type="InterPro" id="IPR019775">
    <property type="entry name" value="WD40_repeat_CS"/>
</dbReference>
<dbReference type="CDD" id="cd01201">
    <property type="entry name" value="PH_BEACH"/>
    <property type="match status" value="1"/>
</dbReference>
<feature type="region of interest" description="Disordered" evidence="8">
    <location>
        <begin position="1249"/>
        <end position="1281"/>
    </location>
</feature>
<dbReference type="Pfam" id="PF02138">
    <property type="entry name" value="Beach"/>
    <property type="match status" value="1"/>
</dbReference>
<dbReference type="Gene3D" id="1.25.10.10">
    <property type="entry name" value="Leucine-rich Repeat Variant"/>
    <property type="match status" value="1"/>
</dbReference>